<dbReference type="InterPro" id="IPR039425">
    <property type="entry name" value="RNA_pol_sigma-70-like"/>
</dbReference>
<dbReference type="PANTHER" id="PTHR43133:SF46">
    <property type="entry name" value="RNA POLYMERASE SIGMA-70 FACTOR ECF SUBFAMILY"/>
    <property type="match status" value="1"/>
</dbReference>
<dbReference type="GO" id="GO:0016987">
    <property type="term" value="F:sigma factor activity"/>
    <property type="evidence" value="ECO:0007669"/>
    <property type="project" value="UniProtKB-KW"/>
</dbReference>
<dbReference type="EMBL" id="CP002545">
    <property type="protein sequence ID" value="ADY53636.1"/>
    <property type="molecule type" value="Genomic_DNA"/>
</dbReference>
<dbReference type="InterPro" id="IPR013249">
    <property type="entry name" value="RNA_pol_sigma70_r4_t2"/>
</dbReference>
<evidence type="ECO:0000256" key="3">
    <source>
        <dbReference type="ARBA" id="ARBA00023082"/>
    </source>
</evidence>
<dbReference type="GO" id="GO:0003677">
    <property type="term" value="F:DNA binding"/>
    <property type="evidence" value="ECO:0007669"/>
    <property type="project" value="InterPro"/>
</dbReference>
<accession>F0SA72</accession>
<sequence>MNSLKHIFDNVFKRKSSDEHSFRIFVNTYQDKVFRFISLFVKDSHVCEELMSDVFFSLWNKREQLEEVENLESYVFIIAKNKALNFLRKKKMELSNINDVDIDLFYNTTTNPESIYISQETIVALNKAIEELPTKTKLAFLMIRENEMKYKDAAEVLGVSVKTLEKQVAAAVAKLKEALQNNKDL</sequence>
<dbReference type="Gene3D" id="1.10.10.10">
    <property type="entry name" value="Winged helix-like DNA-binding domain superfamily/Winged helix DNA-binding domain"/>
    <property type="match status" value="1"/>
</dbReference>
<organism evidence="7 8">
    <name type="scientific">Pseudopedobacter saltans (strain ATCC 51119 / DSM 12145 / JCM 21818 / CCUG 39354 / LMG 10337 / NBRC 100064 / NCIMB 13643)</name>
    <name type="common">Pedobacter saltans</name>
    <dbReference type="NCBI Taxonomy" id="762903"/>
    <lineage>
        <taxon>Bacteria</taxon>
        <taxon>Pseudomonadati</taxon>
        <taxon>Bacteroidota</taxon>
        <taxon>Sphingobacteriia</taxon>
        <taxon>Sphingobacteriales</taxon>
        <taxon>Sphingobacteriaceae</taxon>
        <taxon>Pseudopedobacter</taxon>
    </lineage>
</organism>
<evidence type="ECO:0000259" key="6">
    <source>
        <dbReference type="Pfam" id="PF08281"/>
    </source>
</evidence>
<protein>
    <submittedName>
        <fullName evidence="7">RNA polymerase, sigma-24 subunit, ECF subfamily</fullName>
    </submittedName>
</protein>
<dbReference type="InterPro" id="IPR007627">
    <property type="entry name" value="RNA_pol_sigma70_r2"/>
</dbReference>
<dbReference type="Gene3D" id="1.10.1740.10">
    <property type="match status" value="1"/>
</dbReference>
<keyword evidence="3" id="KW-0731">Sigma factor</keyword>
<evidence type="ECO:0000256" key="1">
    <source>
        <dbReference type="ARBA" id="ARBA00010641"/>
    </source>
</evidence>
<dbReference type="STRING" id="762903.Pedsa_3097"/>
<gene>
    <name evidence="7" type="ordered locus">Pedsa_3097</name>
</gene>
<dbReference type="Proteomes" id="UP000000310">
    <property type="component" value="Chromosome"/>
</dbReference>
<dbReference type="KEGG" id="psn:Pedsa_3097"/>
<name>F0SA72_PSESL</name>
<reference evidence="7 8" key="1">
    <citation type="journal article" date="2011" name="Stand. Genomic Sci.">
        <title>Complete genome sequence of the gliding, heparinolytic Pedobacter saltans type strain (113).</title>
        <authorList>
            <person name="Liolios K."/>
            <person name="Sikorski J."/>
            <person name="Lu M."/>
            <person name="Nolan M."/>
            <person name="Lapidus A."/>
            <person name="Lucas S."/>
            <person name="Hammon N."/>
            <person name="Deshpande S."/>
            <person name="Cheng J.F."/>
            <person name="Tapia R."/>
            <person name="Han C."/>
            <person name="Goodwin L."/>
            <person name="Pitluck S."/>
            <person name="Huntemann M."/>
            <person name="Ivanova N."/>
            <person name="Pagani I."/>
            <person name="Mavromatis K."/>
            <person name="Ovchinikova G."/>
            <person name="Pati A."/>
            <person name="Chen A."/>
            <person name="Palaniappan K."/>
            <person name="Land M."/>
            <person name="Hauser L."/>
            <person name="Brambilla E.M."/>
            <person name="Kotsyurbenko O."/>
            <person name="Rohde M."/>
            <person name="Tindall B.J."/>
            <person name="Abt B."/>
            <person name="Goker M."/>
            <person name="Detter J.C."/>
            <person name="Woyke T."/>
            <person name="Bristow J."/>
            <person name="Eisen J.A."/>
            <person name="Markowitz V."/>
            <person name="Hugenholtz P."/>
            <person name="Klenk H.P."/>
            <person name="Kyrpides N.C."/>
        </authorList>
    </citation>
    <scope>NUCLEOTIDE SEQUENCE [LARGE SCALE GENOMIC DNA]</scope>
    <source>
        <strain evidence="8">ATCC 51119 / DSM 12145 / JCM 21818 / LMG 10337 / NBRC 100064 / NCIMB 13643</strain>
    </source>
</reference>
<dbReference type="HOGENOM" id="CLU_047691_4_3_10"/>
<dbReference type="PANTHER" id="PTHR43133">
    <property type="entry name" value="RNA POLYMERASE ECF-TYPE SIGMA FACTO"/>
    <property type="match status" value="1"/>
</dbReference>
<keyword evidence="8" id="KW-1185">Reference proteome</keyword>
<evidence type="ECO:0000259" key="5">
    <source>
        <dbReference type="Pfam" id="PF04542"/>
    </source>
</evidence>
<dbReference type="InterPro" id="IPR013324">
    <property type="entry name" value="RNA_pol_sigma_r3/r4-like"/>
</dbReference>
<dbReference type="Pfam" id="PF08281">
    <property type="entry name" value="Sigma70_r4_2"/>
    <property type="match status" value="1"/>
</dbReference>
<dbReference type="InterPro" id="IPR013325">
    <property type="entry name" value="RNA_pol_sigma_r2"/>
</dbReference>
<reference evidence="8" key="2">
    <citation type="submission" date="2011-02" db="EMBL/GenBank/DDBJ databases">
        <title>The complete genome of Pedobacter saltans DSM 12145.</title>
        <authorList>
            <consortium name="US DOE Joint Genome Institute (JGI-PGF)"/>
            <person name="Lucas S."/>
            <person name="Copeland A."/>
            <person name="Lapidus A."/>
            <person name="Bruce D."/>
            <person name="Goodwin L."/>
            <person name="Pitluck S."/>
            <person name="Kyrpides N."/>
            <person name="Mavromatis K."/>
            <person name="Pagani I."/>
            <person name="Ivanova N."/>
            <person name="Ovchinnikova G."/>
            <person name="Lu M."/>
            <person name="Detter J.C."/>
            <person name="Han C."/>
            <person name="Land M."/>
            <person name="Hauser L."/>
            <person name="Markowitz V."/>
            <person name="Cheng J.-F."/>
            <person name="Hugenholtz P."/>
            <person name="Woyke T."/>
            <person name="Wu D."/>
            <person name="Tindall B."/>
            <person name="Pomrenke H.G."/>
            <person name="Brambilla E."/>
            <person name="Klenk H.-P."/>
            <person name="Eisen J.A."/>
        </authorList>
    </citation>
    <scope>NUCLEOTIDE SEQUENCE [LARGE SCALE GENOMIC DNA]</scope>
    <source>
        <strain evidence="8">ATCC 51119 / DSM 12145 / JCM 21818 / LMG 10337 / NBRC 100064 / NCIMB 13643</strain>
    </source>
</reference>
<dbReference type="InterPro" id="IPR014284">
    <property type="entry name" value="RNA_pol_sigma-70_dom"/>
</dbReference>
<evidence type="ECO:0000256" key="2">
    <source>
        <dbReference type="ARBA" id="ARBA00023015"/>
    </source>
</evidence>
<dbReference type="AlphaFoldDB" id="F0SA72"/>
<evidence type="ECO:0000313" key="8">
    <source>
        <dbReference type="Proteomes" id="UP000000310"/>
    </source>
</evidence>
<evidence type="ECO:0000313" key="7">
    <source>
        <dbReference type="EMBL" id="ADY53636.1"/>
    </source>
</evidence>
<dbReference type="SUPFAM" id="SSF88659">
    <property type="entry name" value="Sigma3 and sigma4 domains of RNA polymerase sigma factors"/>
    <property type="match status" value="1"/>
</dbReference>
<dbReference type="GO" id="GO:0006352">
    <property type="term" value="P:DNA-templated transcription initiation"/>
    <property type="evidence" value="ECO:0007669"/>
    <property type="project" value="InterPro"/>
</dbReference>
<dbReference type="SUPFAM" id="SSF88946">
    <property type="entry name" value="Sigma2 domain of RNA polymerase sigma factors"/>
    <property type="match status" value="1"/>
</dbReference>
<comment type="similarity">
    <text evidence="1">Belongs to the sigma-70 factor family. ECF subfamily.</text>
</comment>
<dbReference type="Pfam" id="PF04542">
    <property type="entry name" value="Sigma70_r2"/>
    <property type="match status" value="1"/>
</dbReference>
<feature type="domain" description="RNA polymerase sigma-70 region 2" evidence="5">
    <location>
        <begin position="26"/>
        <end position="91"/>
    </location>
</feature>
<feature type="domain" description="RNA polymerase sigma factor 70 region 4 type 2" evidence="6">
    <location>
        <begin position="124"/>
        <end position="175"/>
    </location>
</feature>
<dbReference type="eggNOG" id="COG1595">
    <property type="taxonomic scope" value="Bacteria"/>
</dbReference>
<keyword evidence="2" id="KW-0805">Transcription regulation</keyword>
<keyword evidence="4" id="KW-0804">Transcription</keyword>
<dbReference type="NCBIfam" id="TIGR02937">
    <property type="entry name" value="sigma70-ECF"/>
    <property type="match status" value="1"/>
</dbReference>
<evidence type="ECO:0000256" key="4">
    <source>
        <dbReference type="ARBA" id="ARBA00023163"/>
    </source>
</evidence>
<dbReference type="RefSeq" id="WP_013634121.1">
    <property type="nucleotide sequence ID" value="NC_015177.1"/>
</dbReference>
<proteinExistence type="inferred from homology"/>
<dbReference type="InterPro" id="IPR036388">
    <property type="entry name" value="WH-like_DNA-bd_sf"/>
</dbReference>